<proteinExistence type="predicted"/>
<evidence type="ECO:0000259" key="4">
    <source>
        <dbReference type="Pfam" id="PF00717"/>
    </source>
</evidence>
<dbReference type="Proteomes" id="UP000037178">
    <property type="component" value="Unassembled WGS sequence"/>
</dbReference>
<sequence length="83" mass="9193">MEPKLSDGDLILVDQAQVEIADGITYVIRLGNDLLVKYVQRISPDAVSLLSENNRYPPREISLATIGEDTAIIGRVVASMHEW</sequence>
<name>A0A0J9H595_9RHOB</name>
<evidence type="ECO:0000256" key="3">
    <source>
        <dbReference type="ARBA" id="ARBA00023163"/>
    </source>
</evidence>
<dbReference type="InterPro" id="IPR015927">
    <property type="entry name" value="Peptidase_S24_S26A/B/C"/>
</dbReference>
<protein>
    <submittedName>
        <fullName evidence="5">Putative phage repressor</fullName>
    </submittedName>
</protein>
<dbReference type="InterPro" id="IPR036286">
    <property type="entry name" value="LexA/Signal_pep-like_sf"/>
</dbReference>
<keyword evidence="3" id="KW-0804">Transcription</keyword>
<keyword evidence="2" id="KW-0238">DNA-binding</keyword>
<evidence type="ECO:0000256" key="1">
    <source>
        <dbReference type="ARBA" id="ARBA00023015"/>
    </source>
</evidence>
<dbReference type="EMBL" id="LFTY01000001">
    <property type="protein sequence ID" value="KMW60753.1"/>
    <property type="molecule type" value="Genomic_DNA"/>
</dbReference>
<accession>A0A0J9H595</accession>
<evidence type="ECO:0000256" key="2">
    <source>
        <dbReference type="ARBA" id="ARBA00023125"/>
    </source>
</evidence>
<dbReference type="GO" id="GO:0003677">
    <property type="term" value="F:DNA binding"/>
    <property type="evidence" value="ECO:0007669"/>
    <property type="project" value="UniProtKB-KW"/>
</dbReference>
<keyword evidence="1" id="KW-0805">Transcription regulation</keyword>
<dbReference type="AlphaFoldDB" id="A0A0J9H595"/>
<evidence type="ECO:0000313" key="5">
    <source>
        <dbReference type="EMBL" id="KMW60753.1"/>
    </source>
</evidence>
<organism evidence="5 6">
    <name type="scientific">Candidatus Rhodobacter oscarellae</name>
    <dbReference type="NCBI Taxonomy" id="1675527"/>
    <lineage>
        <taxon>Bacteria</taxon>
        <taxon>Pseudomonadati</taxon>
        <taxon>Pseudomonadota</taxon>
        <taxon>Alphaproteobacteria</taxon>
        <taxon>Rhodobacterales</taxon>
        <taxon>Rhodobacter group</taxon>
        <taxon>Rhodobacter</taxon>
    </lineage>
</organism>
<evidence type="ECO:0000313" key="6">
    <source>
        <dbReference type="Proteomes" id="UP000037178"/>
    </source>
</evidence>
<dbReference type="PATRIC" id="fig|1675527.3.peg.978"/>
<reference evidence="5 6" key="1">
    <citation type="submission" date="2015-06" db="EMBL/GenBank/DDBJ databases">
        <title>Draft genome sequence of an Alphaproteobacteria species associated to the Mediterranean sponge Oscarella lobularis.</title>
        <authorList>
            <person name="Jourda C."/>
            <person name="Santini S."/>
            <person name="Claverie J.-M."/>
        </authorList>
    </citation>
    <scope>NUCLEOTIDE SEQUENCE [LARGE SCALE GENOMIC DNA]</scope>
    <source>
        <strain evidence="5">IGS</strain>
    </source>
</reference>
<comment type="caution">
    <text evidence="5">The sequence shown here is derived from an EMBL/GenBank/DDBJ whole genome shotgun (WGS) entry which is preliminary data.</text>
</comment>
<dbReference type="PANTHER" id="PTHR40661:SF1">
    <property type="entry name" value="HTH CRO_C1-TYPE DOMAIN-CONTAINING PROTEIN"/>
    <property type="match status" value="1"/>
</dbReference>
<keyword evidence="6" id="KW-1185">Reference proteome</keyword>
<dbReference type="STRING" id="1675527.AIOL_000918"/>
<feature type="domain" description="Peptidase S24/S26A/S26B/S26C" evidence="4">
    <location>
        <begin position="1"/>
        <end position="77"/>
    </location>
</feature>
<dbReference type="CDD" id="cd06529">
    <property type="entry name" value="S24_LexA-like"/>
    <property type="match status" value="1"/>
</dbReference>
<dbReference type="Gene3D" id="2.10.109.10">
    <property type="entry name" value="Umud Fragment, subunit A"/>
    <property type="match status" value="1"/>
</dbReference>
<gene>
    <name evidence="5" type="ORF">AIOL_000918</name>
</gene>
<dbReference type="Pfam" id="PF00717">
    <property type="entry name" value="Peptidase_S24"/>
    <property type="match status" value="1"/>
</dbReference>
<dbReference type="PANTHER" id="PTHR40661">
    <property type="match status" value="1"/>
</dbReference>
<dbReference type="InterPro" id="IPR039418">
    <property type="entry name" value="LexA-like"/>
</dbReference>
<dbReference type="SUPFAM" id="SSF51306">
    <property type="entry name" value="LexA/Signal peptidase"/>
    <property type="match status" value="1"/>
</dbReference>